<feature type="domain" description="Histidine kinase" evidence="11">
    <location>
        <begin position="396"/>
        <end position="623"/>
    </location>
</feature>
<evidence type="ECO:0000256" key="1">
    <source>
        <dbReference type="ARBA" id="ARBA00000085"/>
    </source>
</evidence>
<dbReference type="EC" id="2.7.13.3" evidence="2"/>
<protein>
    <recommendedName>
        <fullName evidence="2">histidine kinase</fullName>
        <ecNumber evidence="2">2.7.13.3</ecNumber>
    </recommendedName>
</protein>
<evidence type="ECO:0000313" key="13">
    <source>
        <dbReference type="Proteomes" id="UP000305840"/>
    </source>
</evidence>
<dbReference type="Pfam" id="PF12974">
    <property type="entry name" value="Phosphonate-bd"/>
    <property type="match status" value="1"/>
</dbReference>
<dbReference type="InterPro" id="IPR003661">
    <property type="entry name" value="HisK_dim/P_dom"/>
</dbReference>
<evidence type="ECO:0000256" key="6">
    <source>
        <dbReference type="ARBA" id="ARBA00022777"/>
    </source>
</evidence>
<sequence>MTVRNLMTVVSLCWLSLTAGVCFAAQSEQVIVAPSSSPNITESDQAIEVGVLAIRGKLAAQQRWQPTMDWLSERIPGKHFVLKPFNLEEMAEAVKDVTVDFVITNPGQAVRLGRQYALSWMATMTSHNFEEPSSNNTRSIGSALVVRRMSPYISFEQLSGKPIAAVSENAFGGYLTMRYQVMQEGLNPNHFFSNTQFLGFPIDASLYQLREGHIEAAVVPACLVESMISEGLLVAGQYRVIGNQAPEGFRCQVSTPLYSNWSFAKTERASSALAKQMSQVLFSMPKSSVPAVAANASGWTSPTSLLSIDKLYQQLDMHPLQQPWWKEALIWLKYNQQWAWAFFIFVVLLNAYHFWLEYKFSRSKKQLEATLHKLKSKSEQLEHSQRIAVVGELGSSLAHEINQPLAAIRNYSEGGLLRISKNKPLTDIEPVFEKIQSQVDRADAIIQRLRNMIKKRSSDKSQTDIEQLLTDTIELLQFRLQKHRITIERHAVGKPIQLHVDPVGLQQVIVNLINNATDACNAQQHREQSAASDIDNKNSEPPTIKVITEYQPDKMMLSVIDNGTGLDFTEQQVTQAFVSSKENGLGLGLAICQDVIEDHSGRMVIKSLTPHGCHVAVTLPFSLSNDSYKESCYV</sequence>
<keyword evidence="9" id="KW-0812">Transmembrane</keyword>
<dbReference type="PROSITE" id="PS50109">
    <property type="entry name" value="HIS_KIN"/>
    <property type="match status" value="1"/>
</dbReference>
<gene>
    <name evidence="12" type="ORF">FCV91_03425</name>
</gene>
<comment type="catalytic activity">
    <reaction evidence="1">
        <text>ATP + protein L-histidine = ADP + protein N-phospho-L-histidine.</text>
        <dbReference type="EC" id="2.7.13.3"/>
    </reaction>
</comment>
<dbReference type="GO" id="GO:0000155">
    <property type="term" value="F:phosphorelay sensor kinase activity"/>
    <property type="evidence" value="ECO:0007669"/>
    <property type="project" value="InterPro"/>
</dbReference>
<feature type="signal peptide" evidence="10">
    <location>
        <begin position="1"/>
        <end position="24"/>
    </location>
</feature>
<keyword evidence="5" id="KW-0547">Nucleotide-binding</keyword>
<dbReference type="AlphaFoldDB" id="A0A4U2AZ26"/>
<dbReference type="SUPFAM" id="SSF55874">
    <property type="entry name" value="ATPase domain of HSP90 chaperone/DNA topoisomerase II/histidine kinase"/>
    <property type="match status" value="1"/>
</dbReference>
<evidence type="ECO:0000313" key="12">
    <source>
        <dbReference type="EMBL" id="TKG12665.1"/>
    </source>
</evidence>
<dbReference type="EMBL" id="SYVO01000006">
    <property type="protein sequence ID" value="TKG12665.1"/>
    <property type="molecule type" value="Genomic_DNA"/>
</dbReference>
<dbReference type="Gene3D" id="1.10.287.130">
    <property type="match status" value="1"/>
</dbReference>
<keyword evidence="10" id="KW-0732">Signal</keyword>
<evidence type="ECO:0000256" key="2">
    <source>
        <dbReference type="ARBA" id="ARBA00012438"/>
    </source>
</evidence>
<feature type="chain" id="PRO_5030103464" description="histidine kinase" evidence="10">
    <location>
        <begin position="25"/>
        <end position="634"/>
    </location>
</feature>
<dbReference type="Pfam" id="PF00512">
    <property type="entry name" value="HisKA"/>
    <property type="match status" value="1"/>
</dbReference>
<dbReference type="InterPro" id="IPR003594">
    <property type="entry name" value="HATPase_dom"/>
</dbReference>
<feature type="transmembrane region" description="Helical" evidence="9">
    <location>
        <begin position="338"/>
        <end position="356"/>
    </location>
</feature>
<dbReference type="PRINTS" id="PR00344">
    <property type="entry name" value="BCTRLSENSOR"/>
</dbReference>
<evidence type="ECO:0000259" key="11">
    <source>
        <dbReference type="PROSITE" id="PS50109"/>
    </source>
</evidence>
<evidence type="ECO:0000256" key="8">
    <source>
        <dbReference type="ARBA" id="ARBA00023012"/>
    </source>
</evidence>
<dbReference type="CDD" id="cd00082">
    <property type="entry name" value="HisKA"/>
    <property type="match status" value="1"/>
</dbReference>
<organism evidence="12 13">
    <name type="scientific">Vibrio lentus</name>
    <dbReference type="NCBI Taxonomy" id="136468"/>
    <lineage>
        <taxon>Bacteria</taxon>
        <taxon>Pseudomonadati</taxon>
        <taxon>Pseudomonadota</taxon>
        <taxon>Gammaproteobacteria</taxon>
        <taxon>Vibrionales</taxon>
        <taxon>Vibrionaceae</taxon>
        <taxon>Vibrio</taxon>
    </lineage>
</organism>
<evidence type="ECO:0000256" key="4">
    <source>
        <dbReference type="ARBA" id="ARBA00022679"/>
    </source>
</evidence>
<reference evidence="12 13" key="1">
    <citation type="submission" date="2019-04" db="EMBL/GenBank/DDBJ databases">
        <title>A reverse ecology approach based on a biological definition of microbial populations.</title>
        <authorList>
            <person name="Arevalo P."/>
            <person name="Vaninsberghe D."/>
            <person name="Elsherbini J."/>
            <person name="Gore J."/>
            <person name="Polz M."/>
        </authorList>
    </citation>
    <scope>NUCLEOTIDE SEQUENCE [LARGE SCALE GENOMIC DNA]</scope>
    <source>
        <strain evidence="12 13">10N.222.48.A1</strain>
    </source>
</reference>
<dbReference type="SMART" id="SM00388">
    <property type="entry name" value="HisKA"/>
    <property type="match status" value="1"/>
</dbReference>
<comment type="caution">
    <text evidence="12">The sequence shown here is derived from an EMBL/GenBank/DDBJ whole genome shotgun (WGS) entry which is preliminary data.</text>
</comment>
<name>A0A4U2AZ26_9VIBR</name>
<dbReference type="InterPro" id="IPR004358">
    <property type="entry name" value="Sig_transdc_His_kin-like_C"/>
</dbReference>
<proteinExistence type="predicted"/>
<evidence type="ECO:0000256" key="7">
    <source>
        <dbReference type="ARBA" id="ARBA00022840"/>
    </source>
</evidence>
<keyword evidence="3" id="KW-0597">Phosphoprotein</keyword>
<evidence type="ECO:0000256" key="3">
    <source>
        <dbReference type="ARBA" id="ARBA00022553"/>
    </source>
</evidence>
<dbReference type="Gene3D" id="3.40.190.10">
    <property type="entry name" value="Periplasmic binding protein-like II"/>
    <property type="match status" value="2"/>
</dbReference>
<dbReference type="Gene3D" id="3.30.565.10">
    <property type="entry name" value="Histidine kinase-like ATPase, C-terminal domain"/>
    <property type="match status" value="1"/>
</dbReference>
<dbReference type="PANTHER" id="PTHR43065:SF10">
    <property type="entry name" value="PEROXIDE STRESS-ACTIVATED HISTIDINE KINASE MAK3"/>
    <property type="match status" value="1"/>
</dbReference>
<evidence type="ECO:0000256" key="5">
    <source>
        <dbReference type="ARBA" id="ARBA00022741"/>
    </source>
</evidence>
<accession>A0A4U2AZ26</accession>
<dbReference type="InterPro" id="IPR036097">
    <property type="entry name" value="HisK_dim/P_sf"/>
</dbReference>
<keyword evidence="6 12" id="KW-0418">Kinase</keyword>
<keyword evidence="7" id="KW-0067">ATP-binding</keyword>
<dbReference type="GO" id="GO:0005524">
    <property type="term" value="F:ATP binding"/>
    <property type="evidence" value="ECO:0007669"/>
    <property type="project" value="UniProtKB-KW"/>
</dbReference>
<dbReference type="Pfam" id="PF02518">
    <property type="entry name" value="HATPase_c"/>
    <property type="match status" value="1"/>
</dbReference>
<keyword evidence="9" id="KW-0472">Membrane</keyword>
<dbReference type="RefSeq" id="WP_099167018.1">
    <property type="nucleotide sequence ID" value="NZ_JAJGZO010000012.1"/>
</dbReference>
<dbReference type="InterPro" id="IPR005467">
    <property type="entry name" value="His_kinase_dom"/>
</dbReference>
<keyword evidence="8" id="KW-0902">Two-component regulatory system</keyword>
<dbReference type="SUPFAM" id="SSF53850">
    <property type="entry name" value="Periplasmic binding protein-like II"/>
    <property type="match status" value="1"/>
</dbReference>
<keyword evidence="4" id="KW-0808">Transferase</keyword>
<dbReference type="InterPro" id="IPR036890">
    <property type="entry name" value="HATPase_C_sf"/>
</dbReference>
<dbReference type="SUPFAM" id="SSF47384">
    <property type="entry name" value="Homodimeric domain of signal transducing histidine kinase"/>
    <property type="match status" value="1"/>
</dbReference>
<dbReference type="SMART" id="SM00387">
    <property type="entry name" value="HATPase_c"/>
    <property type="match status" value="1"/>
</dbReference>
<dbReference type="Proteomes" id="UP000305840">
    <property type="component" value="Unassembled WGS sequence"/>
</dbReference>
<dbReference type="PANTHER" id="PTHR43065">
    <property type="entry name" value="SENSOR HISTIDINE KINASE"/>
    <property type="match status" value="1"/>
</dbReference>
<evidence type="ECO:0000256" key="9">
    <source>
        <dbReference type="SAM" id="Phobius"/>
    </source>
</evidence>
<evidence type="ECO:0000256" key="10">
    <source>
        <dbReference type="SAM" id="SignalP"/>
    </source>
</evidence>
<keyword evidence="9" id="KW-1133">Transmembrane helix</keyword>